<feature type="domain" description="Cell envelope-related transcriptional attenuator" evidence="3">
    <location>
        <begin position="194"/>
        <end position="336"/>
    </location>
</feature>
<accession>A0ABP7E6F7</accession>
<comment type="similarity">
    <text evidence="1">Belongs to the LytR/CpsA/Psr (LCP) family.</text>
</comment>
<dbReference type="NCBIfam" id="TIGR00350">
    <property type="entry name" value="lytR_cpsA_psr"/>
    <property type="match status" value="1"/>
</dbReference>
<feature type="region of interest" description="Disordered" evidence="2">
    <location>
        <begin position="51"/>
        <end position="74"/>
    </location>
</feature>
<protein>
    <recommendedName>
        <fullName evidence="3">Cell envelope-related transcriptional attenuator domain-containing protein</fullName>
    </recommendedName>
</protein>
<organism evidence="4 5">
    <name type="scientific">Terrabacter ginsenosidimutans</name>
    <dbReference type="NCBI Taxonomy" id="490575"/>
    <lineage>
        <taxon>Bacteria</taxon>
        <taxon>Bacillati</taxon>
        <taxon>Actinomycetota</taxon>
        <taxon>Actinomycetes</taxon>
        <taxon>Micrococcales</taxon>
        <taxon>Intrasporangiaceae</taxon>
        <taxon>Terrabacter</taxon>
    </lineage>
</organism>
<dbReference type="Gene3D" id="3.40.630.190">
    <property type="entry name" value="LCP protein"/>
    <property type="match status" value="1"/>
</dbReference>
<feature type="compositionally biased region" description="Low complexity" evidence="2">
    <location>
        <begin position="51"/>
        <end position="69"/>
    </location>
</feature>
<evidence type="ECO:0000256" key="1">
    <source>
        <dbReference type="ARBA" id="ARBA00006068"/>
    </source>
</evidence>
<evidence type="ECO:0000313" key="5">
    <source>
        <dbReference type="Proteomes" id="UP001501468"/>
    </source>
</evidence>
<evidence type="ECO:0000313" key="4">
    <source>
        <dbReference type="EMBL" id="GAA3714959.1"/>
    </source>
</evidence>
<dbReference type="InterPro" id="IPR050922">
    <property type="entry name" value="LytR/CpsA/Psr_CW_biosynth"/>
</dbReference>
<comment type="caution">
    <text evidence="4">The sequence shown here is derived from an EMBL/GenBank/DDBJ whole genome shotgun (WGS) entry which is preliminary data.</text>
</comment>
<evidence type="ECO:0000259" key="3">
    <source>
        <dbReference type="Pfam" id="PF03816"/>
    </source>
</evidence>
<gene>
    <name evidence="4" type="ORF">GCM10022399_34470</name>
</gene>
<proteinExistence type="inferred from homology"/>
<dbReference type="PANTHER" id="PTHR33392">
    <property type="entry name" value="POLYISOPRENYL-TEICHOIC ACID--PEPTIDOGLYCAN TEICHOIC ACID TRANSFERASE TAGU"/>
    <property type="match status" value="1"/>
</dbReference>
<dbReference type="Pfam" id="PF03816">
    <property type="entry name" value="LytR_cpsA_psr"/>
    <property type="match status" value="1"/>
</dbReference>
<feature type="region of interest" description="Disordered" evidence="2">
    <location>
        <begin position="1"/>
        <end position="25"/>
    </location>
</feature>
<sequence length="416" mass="42112">MISEQRPTARPHPDEVCRPARSRRRVGSRAATLAVAGSLAAAVTLAACTGETPSPAGASSPAGGSASAGTSRSDAGLVVDGAPAPLAALVRSVYTGGDLTHTASPTAAAALKARKAAGGSLKATAKVGSWMGTPVAVVTAGEDVTLAVGPTWKVVGGWWPSLGVAKPSLGSGPRWVLAIGSDARKGQPLERTRADVLQVIGIDGKGGGGVMGMARDLWVPLSTGGKGKINSAMVLGGPRAQVKTVTNVTGLPVEGYVVLGFTGFKKIVDDEGGIPIVIPKTVVASHAKNMVIRAGPQTLTGAQALAYARERKTLPDGDFGRSRHQGEVILAAAVKAKLAGPIAIPSALTSFSKVGRSNLTAEQILTFTAGLHQLSPLKVGRGVAKGAFGWAGQQSIVILGDQARSLFAQFRDGNLS</sequence>
<dbReference type="InterPro" id="IPR004474">
    <property type="entry name" value="LytR_CpsA_psr"/>
</dbReference>
<evidence type="ECO:0000256" key="2">
    <source>
        <dbReference type="SAM" id="MobiDB-lite"/>
    </source>
</evidence>
<dbReference type="RefSeq" id="WP_344949402.1">
    <property type="nucleotide sequence ID" value="NZ_BAABDC010000006.1"/>
</dbReference>
<dbReference type="Proteomes" id="UP001501468">
    <property type="component" value="Unassembled WGS sequence"/>
</dbReference>
<dbReference type="EMBL" id="BAABDC010000006">
    <property type="protein sequence ID" value="GAA3714959.1"/>
    <property type="molecule type" value="Genomic_DNA"/>
</dbReference>
<name>A0ABP7E6F7_9MICO</name>
<dbReference type="PANTHER" id="PTHR33392:SF6">
    <property type="entry name" value="POLYISOPRENYL-TEICHOIC ACID--PEPTIDOGLYCAN TEICHOIC ACID TRANSFERASE TAGU"/>
    <property type="match status" value="1"/>
</dbReference>
<keyword evidence="5" id="KW-1185">Reference proteome</keyword>
<reference evidence="5" key="1">
    <citation type="journal article" date="2019" name="Int. J. Syst. Evol. Microbiol.">
        <title>The Global Catalogue of Microorganisms (GCM) 10K type strain sequencing project: providing services to taxonomists for standard genome sequencing and annotation.</title>
        <authorList>
            <consortium name="The Broad Institute Genomics Platform"/>
            <consortium name="The Broad Institute Genome Sequencing Center for Infectious Disease"/>
            <person name="Wu L."/>
            <person name="Ma J."/>
        </authorList>
    </citation>
    <scope>NUCLEOTIDE SEQUENCE [LARGE SCALE GENOMIC DNA]</scope>
    <source>
        <strain evidence="5">JCM 17125</strain>
    </source>
</reference>